<name>A0ABR3F7P2_9AGAR</name>
<dbReference type="Proteomes" id="UP001465976">
    <property type="component" value="Unassembled WGS sequence"/>
</dbReference>
<feature type="region of interest" description="Disordered" evidence="1">
    <location>
        <begin position="888"/>
        <end position="930"/>
    </location>
</feature>
<organism evidence="2 3">
    <name type="scientific">Marasmius crinis-equi</name>
    <dbReference type="NCBI Taxonomy" id="585013"/>
    <lineage>
        <taxon>Eukaryota</taxon>
        <taxon>Fungi</taxon>
        <taxon>Dikarya</taxon>
        <taxon>Basidiomycota</taxon>
        <taxon>Agaricomycotina</taxon>
        <taxon>Agaricomycetes</taxon>
        <taxon>Agaricomycetidae</taxon>
        <taxon>Agaricales</taxon>
        <taxon>Marasmiineae</taxon>
        <taxon>Marasmiaceae</taxon>
        <taxon>Marasmius</taxon>
    </lineage>
</organism>
<reference evidence="2 3" key="1">
    <citation type="submission" date="2024-02" db="EMBL/GenBank/DDBJ databases">
        <title>A draft genome for the cacao thread blight pathogen Marasmius crinis-equi.</title>
        <authorList>
            <person name="Cohen S.P."/>
            <person name="Baruah I.K."/>
            <person name="Amoako-Attah I."/>
            <person name="Bukari Y."/>
            <person name="Meinhardt L.W."/>
            <person name="Bailey B.A."/>
        </authorList>
    </citation>
    <scope>NUCLEOTIDE SEQUENCE [LARGE SCALE GENOMIC DNA]</scope>
    <source>
        <strain evidence="2 3">GH-76</strain>
    </source>
</reference>
<evidence type="ECO:0000313" key="3">
    <source>
        <dbReference type="Proteomes" id="UP001465976"/>
    </source>
</evidence>
<feature type="compositionally biased region" description="Polar residues" evidence="1">
    <location>
        <begin position="246"/>
        <end position="264"/>
    </location>
</feature>
<proteinExistence type="predicted"/>
<comment type="caution">
    <text evidence="2">The sequence shown here is derived from an EMBL/GenBank/DDBJ whole genome shotgun (WGS) entry which is preliminary data.</text>
</comment>
<protein>
    <submittedName>
        <fullName evidence="2">Uncharacterized protein</fullName>
    </submittedName>
</protein>
<feature type="compositionally biased region" description="Polar residues" evidence="1">
    <location>
        <begin position="898"/>
        <end position="930"/>
    </location>
</feature>
<sequence>MPNDMGLLPELKSRLRVSFQDRETIIHPPRDITPFQSKVKRWYTFGTRRKHQFKVNSTSGALLMLPRGSYHHYLGGGKDKLHACMQDKLSEWFAPRVDEGQQDGKSLCVVTDVVKCSAWATAIWNLGVPSRDASVALELTEANRRYNWRTIALNSSVSCHPTNISSSQDFWHQFLHSLARFFPFVELPCNQDVFVGGYWVTGRDTISPTPPQPLSTDAALRSHHNNHRSNLSVDEGSPPNGVHRPGSQSENLMGVNGPTNQHTQGDMGETRLITVTRSHLALSLGPVHNPCEVINKFVLALLGTLKLEFGESNAPPNYAISHDNDWAEIVELNTNKETMLLDQFSLIRQVSSKVKFVVDKDVVCTRDLLDDEKELITCDTNDSGLRDSIPIYLEFRHNHGWLATLPHPQPSHGPSHTAAETVEDMESPMRGEEHVKTGNDAVELESTLRHYMADTNNDLMSNTTTQSTSTLPSSSWHGLVASRGHWEQPKNIQHANSTAAPTHIDHGMQQSPVDPLEQATQNHSREIILETQTQERGYRLRPEPWIWEVSDSPQYHHSTKQVVLDSSISTRKDIKHYLLHGFQQIRESLEFAGIEFPDPWPASHILEILIRKAGGQLIYAVTLIRLIGGSHTHPPEQLKIVLNAPQPEPLQELDVLYRIVLSANPNHEELFTLLAAILVLPHLASPAFLDMLFELAPGTASLTLGSMHPVLDIQGQDDPIRIHHTSFSDFLEKESCSGSFFVHRPTQHTLLLQRWGRVIMKGWRDDKDQSQNRPDGKFPWTAWADYCLESPNKKVLHDLDNFYTTILSKCSQHNEVVSILAAVVGSLTSTPKEIEVSLGYTSTQLTLTLQEMDWVLLSSGCKEKIAVAHPSFVGFLLDQSRSQQFSVDRNTFPPISTLPRTSFPTESNLMPADNTQRKTSNGHPAKDSSINLSKPQRVAQFLGLSDAY</sequence>
<gene>
    <name evidence="2" type="ORF">V5O48_010878</name>
</gene>
<evidence type="ECO:0000256" key="1">
    <source>
        <dbReference type="SAM" id="MobiDB-lite"/>
    </source>
</evidence>
<evidence type="ECO:0000313" key="2">
    <source>
        <dbReference type="EMBL" id="KAL0571080.1"/>
    </source>
</evidence>
<feature type="region of interest" description="Disordered" evidence="1">
    <location>
        <begin position="227"/>
        <end position="266"/>
    </location>
</feature>
<dbReference type="EMBL" id="JBAHYK010000826">
    <property type="protein sequence ID" value="KAL0571080.1"/>
    <property type="molecule type" value="Genomic_DNA"/>
</dbReference>
<keyword evidence="3" id="KW-1185">Reference proteome</keyword>
<accession>A0ABR3F7P2</accession>